<dbReference type="Pfam" id="PF16220">
    <property type="entry name" value="DUF4880"/>
    <property type="match status" value="1"/>
</dbReference>
<sequence length="325" mass="35565">MTSEEDTVRAAARAWFVILLDKPTAKQQAEFDLWLQSDPKHYEAYRMVEANWHATENAGQRLAANDAEQLAVYLNAMDQTKKQKKTFKALSVLSLVLVALLGGAIWLERPSLLQDMVADYTTLKAERRTIIMADGSTILLDADSALADEYTHDARRVKLLRGAAYFDVVPSDIPFVVAAADAEVRVLGTGFDVRLDEGGASVTLEHGRIAVTSDQQTDATILEPGQQVRLNAGGIIGAVQPVELADALAWRDGRYIFYRARLADVVDEIARYRNGRILIASSTLGDELVTGSFSLSDTDAALAALQSSVGFQINIIGNRLTILRQ</sequence>
<evidence type="ECO:0000313" key="6">
    <source>
        <dbReference type="Proteomes" id="UP001424441"/>
    </source>
</evidence>
<feature type="transmembrane region" description="Helical" evidence="1">
    <location>
        <begin position="87"/>
        <end position="107"/>
    </location>
</feature>
<proteinExistence type="predicted"/>
<evidence type="ECO:0000313" key="5">
    <source>
        <dbReference type="EMBL" id="GAA0610572.1"/>
    </source>
</evidence>
<evidence type="ECO:0000259" key="3">
    <source>
        <dbReference type="Pfam" id="PF16220"/>
    </source>
</evidence>
<dbReference type="PIRSF" id="PIRSF018266">
    <property type="entry name" value="FecR"/>
    <property type="match status" value="1"/>
</dbReference>
<gene>
    <name evidence="5" type="ORF">GCM10008943_27690</name>
</gene>
<dbReference type="Gene3D" id="3.55.50.30">
    <property type="match status" value="1"/>
</dbReference>
<evidence type="ECO:0000259" key="2">
    <source>
        <dbReference type="Pfam" id="PF04773"/>
    </source>
</evidence>
<name>A0ABP3RMR6_9HYPH</name>
<keyword evidence="6" id="KW-1185">Reference proteome</keyword>
<dbReference type="InterPro" id="IPR012373">
    <property type="entry name" value="Ferrdict_sens_TM"/>
</dbReference>
<feature type="domain" description="Protein FecR C-terminal" evidence="4">
    <location>
        <begin position="255"/>
        <end position="322"/>
    </location>
</feature>
<dbReference type="InterPro" id="IPR032623">
    <property type="entry name" value="FecR_N"/>
</dbReference>
<comment type="caution">
    <text evidence="5">The sequence shown here is derived from an EMBL/GenBank/DDBJ whole genome shotgun (WGS) entry which is preliminary data.</text>
</comment>
<dbReference type="InterPro" id="IPR032508">
    <property type="entry name" value="FecR_C"/>
</dbReference>
<dbReference type="Proteomes" id="UP001424441">
    <property type="component" value="Unassembled WGS sequence"/>
</dbReference>
<dbReference type="Pfam" id="PF04773">
    <property type="entry name" value="FecR"/>
    <property type="match status" value="1"/>
</dbReference>
<dbReference type="PANTHER" id="PTHR30273:SF2">
    <property type="entry name" value="PROTEIN FECR"/>
    <property type="match status" value="1"/>
</dbReference>
<dbReference type="PANTHER" id="PTHR30273">
    <property type="entry name" value="PERIPLASMIC SIGNAL SENSOR AND SIGMA FACTOR ACTIVATOR FECR-RELATED"/>
    <property type="match status" value="1"/>
</dbReference>
<dbReference type="Pfam" id="PF16344">
    <property type="entry name" value="FecR_C"/>
    <property type="match status" value="1"/>
</dbReference>
<evidence type="ECO:0000256" key="1">
    <source>
        <dbReference type="SAM" id="Phobius"/>
    </source>
</evidence>
<dbReference type="Gene3D" id="2.60.120.1440">
    <property type="match status" value="1"/>
</dbReference>
<dbReference type="EMBL" id="BAAADE010000007">
    <property type="protein sequence ID" value="GAA0610572.1"/>
    <property type="molecule type" value="Genomic_DNA"/>
</dbReference>
<feature type="domain" description="FecR protein" evidence="2">
    <location>
        <begin position="119"/>
        <end position="209"/>
    </location>
</feature>
<accession>A0ABP3RMR6</accession>
<dbReference type="RefSeq" id="WP_343806630.1">
    <property type="nucleotide sequence ID" value="NZ_BAAADE010000007.1"/>
</dbReference>
<protein>
    <submittedName>
        <fullName evidence="5">FecR domain-containing protein</fullName>
    </submittedName>
</protein>
<keyword evidence="1" id="KW-0812">Transmembrane</keyword>
<keyword evidence="1" id="KW-0472">Membrane</keyword>
<organism evidence="5 6">
    <name type="scientific">Paenochrobactrum glaciei</name>
    <dbReference type="NCBI Taxonomy" id="486407"/>
    <lineage>
        <taxon>Bacteria</taxon>
        <taxon>Pseudomonadati</taxon>
        <taxon>Pseudomonadota</taxon>
        <taxon>Alphaproteobacteria</taxon>
        <taxon>Hyphomicrobiales</taxon>
        <taxon>Brucellaceae</taxon>
        <taxon>Paenochrobactrum</taxon>
    </lineage>
</organism>
<reference evidence="6" key="1">
    <citation type="journal article" date="2019" name="Int. J. Syst. Evol. Microbiol.">
        <title>The Global Catalogue of Microorganisms (GCM) 10K type strain sequencing project: providing services to taxonomists for standard genome sequencing and annotation.</title>
        <authorList>
            <consortium name="The Broad Institute Genomics Platform"/>
            <consortium name="The Broad Institute Genome Sequencing Center for Infectious Disease"/>
            <person name="Wu L."/>
            <person name="Ma J."/>
        </authorList>
    </citation>
    <scope>NUCLEOTIDE SEQUENCE [LARGE SCALE GENOMIC DNA]</scope>
    <source>
        <strain evidence="6">JCM 15115</strain>
    </source>
</reference>
<feature type="domain" description="FecR N-terminal" evidence="3">
    <location>
        <begin position="11"/>
        <end position="50"/>
    </location>
</feature>
<keyword evidence="1" id="KW-1133">Transmembrane helix</keyword>
<dbReference type="InterPro" id="IPR006860">
    <property type="entry name" value="FecR"/>
</dbReference>
<evidence type="ECO:0000259" key="4">
    <source>
        <dbReference type="Pfam" id="PF16344"/>
    </source>
</evidence>